<evidence type="ECO:0000256" key="2">
    <source>
        <dbReference type="ARBA" id="ARBA00022448"/>
    </source>
</evidence>
<dbReference type="Gene3D" id="2.60.40.1120">
    <property type="entry name" value="Carboxypeptidase-like, regulatory domain"/>
    <property type="match status" value="1"/>
</dbReference>
<dbReference type="InterPro" id="IPR036942">
    <property type="entry name" value="Beta-barrel_TonB_sf"/>
</dbReference>
<evidence type="ECO:0000256" key="5">
    <source>
        <dbReference type="ARBA" id="ARBA00023136"/>
    </source>
</evidence>
<dbReference type="SUPFAM" id="SSF56935">
    <property type="entry name" value="Porins"/>
    <property type="match status" value="1"/>
</dbReference>
<organism evidence="10 11">
    <name type="scientific">candidate division CSSED10-310 bacterium</name>
    <dbReference type="NCBI Taxonomy" id="2855610"/>
    <lineage>
        <taxon>Bacteria</taxon>
        <taxon>Bacteria division CSSED10-310</taxon>
    </lineage>
</organism>
<dbReference type="Gene3D" id="2.170.130.10">
    <property type="entry name" value="TonB-dependent receptor, plug domain"/>
    <property type="match status" value="1"/>
</dbReference>
<dbReference type="InterPro" id="IPR008969">
    <property type="entry name" value="CarboxyPept-like_regulatory"/>
</dbReference>
<evidence type="ECO:0000313" key="10">
    <source>
        <dbReference type="EMBL" id="MFC1851553.1"/>
    </source>
</evidence>
<dbReference type="InterPro" id="IPR037066">
    <property type="entry name" value="Plug_dom_sf"/>
</dbReference>
<comment type="similarity">
    <text evidence="7">Belongs to the TonB-dependent receptor family.</text>
</comment>
<dbReference type="Pfam" id="PF13620">
    <property type="entry name" value="CarboxypepD_reg"/>
    <property type="match status" value="1"/>
</dbReference>
<keyword evidence="11" id="KW-1185">Reference proteome</keyword>
<evidence type="ECO:0000259" key="8">
    <source>
        <dbReference type="Pfam" id="PF07715"/>
    </source>
</evidence>
<keyword evidence="4 7" id="KW-0812">Transmembrane</keyword>
<evidence type="ECO:0000256" key="3">
    <source>
        <dbReference type="ARBA" id="ARBA00022452"/>
    </source>
</evidence>
<evidence type="ECO:0000256" key="7">
    <source>
        <dbReference type="PROSITE-ProRule" id="PRU01360"/>
    </source>
</evidence>
<dbReference type="Pfam" id="PF07715">
    <property type="entry name" value="Plug"/>
    <property type="match status" value="1"/>
</dbReference>
<accession>A0ABV6YZD2</accession>
<dbReference type="PROSITE" id="PS52016">
    <property type="entry name" value="TONB_DEPENDENT_REC_3"/>
    <property type="match status" value="1"/>
</dbReference>
<keyword evidence="6 7" id="KW-0998">Cell outer membrane</keyword>
<keyword evidence="5 7" id="KW-0472">Membrane</keyword>
<protein>
    <submittedName>
        <fullName evidence="10">Carboxypeptidase regulatory-like domain-containing protein</fullName>
    </submittedName>
</protein>
<dbReference type="PANTHER" id="PTHR30069:SF46">
    <property type="entry name" value="OAR PROTEIN"/>
    <property type="match status" value="1"/>
</dbReference>
<dbReference type="EMBL" id="JBHPBY010000200">
    <property type="protein sequence ID" value="MFC1851553.1"/>
    <property type="molecule type" value="Genomic_DNA"/>
</dbReference>
<gene>
    <name evidence="10" type="ORF">ACFL27_15260</name>
</gene>
<evidence type="ECO:0000256" key="4">
    <source>
        <dbReference type="ARBA" id="ARBA00022692"/>
    </source>
</evidence>
<evidence type="ECO:0000256" key="1">
    <source>
        <dbReference type="ARBA" id="ARBA00004571"/>
    </source>
</evidence>
<keyword evidence="2 7" id="KW-0813">Transport</keyword>
<proteinExistence type="inferred from homology"/>
<feature type="domain" description="TonB-dependent transporter Oar-like beta-barrel" evidence="9">
    <location>
        <begin position="241"/>
        <end position="310"/>
    </location>
</feature>
<dbReference type="SUPFAM" id="SSF49464">
    <property type="entry name" value="Carboxypeptidase regulatory domain-like"/>
    <property type="match status" value="1"/>
</dbReference>
<dbReference type="Pfam" id="PF25183">
    <property type="entry name" value="OMP_b-brl_4"/>
    <property type="match status" value="2"/>
</dbReference>
<dbReference type="InterPro" id="IPR057601">
    <property type="entry name" value="Oar-like_b-barrel"/>
</dbReference>
<dbReference type="Gene3D" id="2.40.170.20">
    <property type="entry name" value="TonB-dependent receptor, beta-barrel domain"/>
    <property type="match status" value="1"/>
</dbReference>
<reference evidence="10 11" key="1">
    <citation type="submission" date="2024-09" db="EMBL/GenBank/DDBJ databases">
        <title>Laminarin stimulates single cell rates of sulfate reduction while oxygen inhibits transcriptomic activity in coastal marine sediment.</title>
        <authorList>
            <person name="Lindsay M."/>
            <person name="Orcutt B."/>
            <person name="Emerson D."/>
            <person name="Stepanauskas R."/>
            <person name="D'Angelo T."/>
        </authorList>
    </citation>
    <scope>NUCLEOTIDE SEQUENCE [LARGE SCALE GENOMIC DNA]</scope>
    <source>
        <strain evidence="10">SAG AM-311-K15</strain>
    </source>
</reference>
<evidence type="ECO:0000313" key="11">
    <source>
        <dbReference type="Proteomes" id="UP001594351"/>
    </source>
</evidence>
<keyword evidence="3 7" id="KW-1134">Transmembrane beta strand</keyword>
<evidence type="ECO:0000256" key="6">
    <source>
        <dbReference type="ARBA" id="ARBA00023237"/>
    </source>
</evidence>
<feature type="domain" description="TonB-dependent transporter Oar-like beta-barrel" evidence="9">
    <location>
        <begin position="564"/>
        <end position="799"/>
    </location>
</feature>
<dbReference type="Proteomes" id="UP001594351">
    <property type="component" value="Unassembled WGS sequence"/>
</dbReference>
<feature type="domain" description="TonB-dependent receptor plug" evidence="8">
    <location>
        <begin position="147"/>
        <end position="236"/>
    </location>
</feature>
<dbReference type="InterPro" id="IPR039426">
    <property type="entry name" value="TonB-dep_rcpt-like"/>
</dbReference>
<dbReference type="InterPro" id="IPR012910">
    <property type="entry name" value="Plug_dom"/>
</dbReference>
<comment type="subcellular location">
    <subcellularLocation>
        <location evidence="1 7">Cell outer membrane</location>
        <topology evidence="1 7">Multi-pass membrane protein</topology>
    </subcellularLocation>
</comment>
<name>A0ABV6YZD2_UNCC1</name>
<evidence type="ECO:0000259" key="9">
    <source>
        <dbReference type="Pfam" id="PF25183"/>
    </source>
</evidence>
<dbReference type="PANTHER" id="PTHR30069">
    <property type="entry name" value="TONB-DEPENDENT OUTER MEMBRANE RECEPTOR"/>
    <property type="match status" value="1"/>
</dbReference>
<comment type="caution">
    <text evidence="10">The sequence shown here is derived from an EMBL/GenBank/DDBJ whole genome shotgun (WGS) entry which is preliminary data.</text>
</comment>
<sequence length="925" mass="104027">MIHIGKVIFTFSVCVFFLLVCVEAVTTTGGIEGDITGVDGNAVVGAAVTVSGPRMMGSHTVTTDERGHFRILMVPPGTYKLNITAPGFADWQVDDVAVNLDSTTFIDPVQLPLPPEIDEITVVAATDTIDLTSTAVGGNINEAVFTKLPVPRAYQNIAALLPGVSLEMASYDPDRLRDTPTISGSSGPENNYVVDGMTTTDPLLGINGTKLTFNFIEEMQVMTAGFQAEYGRSTGGIINVITKSGGNEYHGDLFLYFNNYDMNGEGTWKSSRGVDTDWVGSNYLDYGLDVGGYLMKDKVWFFLAYNRSYEEEKVEGFFGQDMKSERRYDYYAAKVTWNVTPAHRLILSAFGDPGEHDRYFTGSIGNGSPASYELIEETGGTNTVLKYSGLYANEQLLVDATLGRHHQIVNWTPKNGDDQSPYEEYSWSDPAAHGDSNPLHKDGYQDGGLTFLLDFDTTRDIIDLKGTYYLSDHKFKMGYQYDYTYNDNSSETFSGGTRYLYYEDYVITWNSLKQSDATSTSQAFFLQDTWQVNPHVYLYGGLRFEQQVITNDAGNTAMDLGSWTDFSDGWSPRIGIAYDLGADKSSKIFASFGRYYELIPVYLSVIAFGDKEVSVYLTDYGPDNVPFSGDESDPVTIFYSDEESAVAEGIKGQYLDEFCAGIEWSLKKDYKIGVTGMYRDIKRVIEDVTVYDGDESFYMFAHPGQGPASDYPEAKRTYYSLELTLQRYYADRYQFDASYMWSRLTGNYDGYYLPNRPQVAPNVSGGYDYIEYTYNSDGALYEDRPHRFKFNGSYVFDFGLTVGSVFQLISGRPINALGWDNYHQNGDGLIFTSERGSEGRTPMTWTWDLHLEYQPTLFENLKAAVILDIFNVTNNNEIVDVDDNRYREEDSRPKLPPHAVENPYWKDGTRYQTPRLIRLGFKLSW</sequence>